<keyword evidence="3" id="KW-1185">Reference proteome</keyword>
<protein>
    <submittedName>
        <fullName evidence="2">Uncharacterized protein</fullName>
    </submittedName>
</protein>
<dbReference type="Proteomes" id="UP000324222">
    <property type="component" value="Unassembled WGS sequence"/>
</dbReference>
<dbReference type="EMBL" id="VSRR010026281">
    <property type="protein sequence ID" value="MPC67464.1"/>
    <property type="molecule type" value="Genomic_DNA"/>
</dbReference>
<comment type="caution">
    <text evidence="2">The sequence shown here is derived from an EMBL/GenBank/DDBJ whole genome shotgun (WGS) entry which is preliminary data.</text>
</comment>
<feature type="compositionally biased region" description="Basic and acidic residues" evidence="1">
    <location>
        <begin position="54"/>
        <end position="66"/>
    </location>
</feature>
<name>A0A5B7HFM5_PORTR</name>
<dbReference type="AlphaFoldDB" id="A0A5B7HFM5"/>
<evidence type="ECO:0000313" key="3">
    <source>
        <dbReference type="Proteomes" id="UP000324222"/>
    </source>
</evidence>
<evidence type="ECO:0000313" key="2">
    <source>
        <dbReference type="EMBL" id="MPC67464.1"/>
    </source>
</evidence>
<proteinExistence type="predicted"/>
<reference evidence="2 3" key="1">
    <citation type="submission" date="2019-05" db="EMBL/GenBank/DDBJ databases">
        <title>Another draft genome of Portunus trituberculatus and its Hox gene families provides insights of decapod evolution.</title>
        <authorList>
            <person name="Jeong J.-H."/>
            <person name="Song I."/>
            <person name="Kim S."/>
            <person name="Choi T."/>
            <person name="Kim D."/>
            <person name="Ryu S."/>
            <person name="Kim W."/>
        </authorList>
    </citation>
    <scope>NUCLEOTIDE SEQUENCE [LARGE SCALE GENOMIC DNA]</scope>
    <source>
        <tissue evidence="2">Muscle</tissue>
    </source>
</reference>
<organism evidence="2 3">
    <name type="scientific">Portunus trituberculatus</name>
    <name type="common">Swimming crab</name>
    <name type="synonym">Neptunus trituberculatus</name>
    <dbReference type="NCBI Taxonomy" id="210409"/>
    <lineage>
        <taxon>Eukaryota</taxon>
        <taxon>Metazoa</taxon>
        <taxon>Ecdysozoa</taxon>
        <taxon>Arthropoda</taxon>
        <taxon>Crustacea</taxon>
        <taxon>Multicrustacea</taxon>
        <taxon>Malacostraca</taxon>
        <taxon>Eumalacostraca</taxon>
        <taxon>Eucarida</taxon>
        <taxon>Decapoda</taxon>
        <taxon>Pleocyemata</taxon>
        <taxon>Brachyura</taxon>
        <taxon>Eubrachyura</taxon>
        <taxon>Portunoidea</taxon>
        <taxon>Portunidae</taxon>
        <taxon>Portuninae</taxon>
        <taxon>Portunus</taxon>
    </lineage>
</organism>
<evidence type="ECO:0000256" key="1">
    <source>
        <dbReference type="SAM" id="MobiDB-lite"/>
    </source>
</evidence>
<sequence>MSGDSVAHQNTYTGETRPHPPAAASTLTGHVASDVTAEHQQQTQRMRSSRRYNHYTEKQLETRQEVTKPTLSTLTRHTHT</sequence>
<accession>A0A5B7HFM5</accession>
<feature type="region of interest" description="Disordered" evidence="1">
    <location>
        <begin position="1"/>
        <end position="80"/>
    </location>
</feature>
<feature type="compositionally biased region" description="Polar residues" evidence="1">
    <location>
        <begin position="67"/>
        <end position="80"/>
    </location>
</feature>
<gene>
    <name evidence="2" type="ORF">E2C01_061641</name>
</gene>